<gene>
    <name evidence="2" type="ORF">CIK00_03495</name>
</gene>
<dbReference type="RefSeq" id="WP_101767549.1">
    <property type="nucleotide sequence ID" value="NZ_BPPU01000003.1"/>
</dbReference>
<evidence type="ECO:0000313" key="3">
    <source>
        <dbReference type="Proteomes" id="UP000234420"/>
    </source>
</evidence>
<dbReference type="Proteomes" id="UP000234420">
    <property type="component" value="Unassembled WGS sequence"/>
</dbReference>
<organism evidence="2 3">
    <name type="scientific">Photobacterium carnosum</name>
    <dbReference type="NCBI Taxonomy" id="2023717"/>
    <lineage>
        <taxon>Bacteria</taxon>
        <taxon>Pseudomonadati</taxon>
        <taxon>Pseudomonadota</taxon>
        <taxon>Gammaproteobacteria</taxon>
        <taxon>Vibrionales</taxon>
        <taxon>Vibrionaceae</taxon>
        <taxon>Photobacterium</taxon>
    </lineage>
</organism>
<evidence type="ECO:0000313" key="2">
    <source>
        <dbReference type="EMBL" id="PLC59347.1"/>
    </source>
</evidence>
<evidence type="ECO:0000259" key="1">
    <source>
        <dbReference type="Pfam" id="PF21818"/>
    </source>
</evidence>
<dbReference type="EMBL" id="NPIB01000002">
    <property type="protein sequence ID" value="PLC59347.1"/>
    <property type="molecule type" value="Genomic_DNA"/>
</dbReference>
<name>A0A2N4UWF7_9GAMM</name>
<dbReference type="Pfam" id="PF21818">
    <property type="entry name" value="DUF6884"/>
    <property type="match status" value="1"/>
</dbReference>
<sequence length="180" mass="20416">MARIKIYILAGCELQNDTEKCYSASELYNSNFFNLSKRYMKVLNNDNWLILSDYHGLIWQGAMIAPYSSNSMNRKERISRLENNLRKENIEKLLISVGVLSHDIINEELRKGKSSMSNVTFILIGDTPSLRQASELLSNVGAKIRMPMRNLNAIKQSLWLLNTAKTEAELNIINGGESSS</sequence>
<keyword evidence="3" id="KW-1185">Reference proteome</keyword>
<reference evidence="2 3" key="1">
    <citation type="journal article" date="2018" name="Syst. Appl. Microbiol.">
        <title>Photobacterium carnosum sp. nov., isolated from spoiled modified atmosphere packaged poultry meat.</title>
        <authorList>
            <person name="Hilgarth M."/>
            <person name="Fuertes S."/>
            <person name="Ehrmann M."/>
            <person name="Vogel R.F."/>
        </authorList>
    </citation>
    <scope>NUCLEOTIDE SEQUENCE [LARGE SCALE GENOMIC DNA]</scope>
    <source>
        <strain evidence="2 3">TMW 2.2021</strain>
    </source>
</reference>
<dbReference type="InterPro" id="IPR049251">
    <property type="entry name" value="DUF6884"/>
</dbReference>
<comment type="caution">
    <text evidence="2">The sequence shown here is derived from an EMBL/GenBank/DDBJ whole genome shotgun (WGS) entry which is preliminary data.</text>
</comment>
<dbReference type="AlphaFoldDB" id="A0A2N4UWF7"/>
<proteinExistence type="predicted"/>
<feature type="domain" description="DUF6884" evidence="1">
    <location>
        <begin position="9"/>
        <end position="160"/>
    </location>
</feature>
<protein>
    <recommendedName>
        <fullName evidence="1">DUF6884 domain-containing protein</fullName>
    </recommendedName>
</protein>
<accession>A0A2N4UWF7</accession>